<dbReference type="SMART" id="SM00052">
    <property type="entry name" value="EAL"/>
    <property type="match status" value="1"/>
</dbReference>
<dbReference type="Pfam" id="PF00563">
    <property type="entry name" value="EAL"/>
    <property type="match status" value="1"/>
</dbReference>
<sequence>MMLLMLSLFTCLGAKLIALYISNFILPRFRNIQANVDKNTANLLVKILLGSEIKHHLLMQKSEKMVFCQTNTCGVWTFLNPVWTNITGLLQREIAERKRIEAELEKLLSLQQATLESTADGILVVDSKGNVTGFNQKFVQMWCIPESLMKSGNYRQALRVAAKQLENPRKHLATARELCLQSETQIHNVNDAILFKDGRTFQRYSQPQQINGKIVGRVWSFRDVTAHNFAEAKIRYQASHDLLTNLPNRALFNERLCETLIQAHQNNSKLAVCFLDLDRFQRINDTLGHAIGDKLLKGAAQRIKKYLRSHDTIARWGGDEFTLLLPEINDAKDVACIQEQILAAFKAGFNIENHHLHITISIGIALYPMHGEDTETLMKHADAALSRVKLQGRNNYQYYHSVINSRASELLILENSLHSALERQEFQVYYQPQVNINTGEISKMEALLRWQHPELGLIPAEKFIPLAEETGLIIPIGEWVLRTACAQNKAWQEALDLPLLSVAVNLSARQFQQDNLVNIVTQILSEIKLKPQYLELEITESVAMQNVDLTKTILREFHNMGLSISIDDFGTGYCSLSYLKHFPVNSLKIDRSFVCDLANDPNDAVLITAIVALARGLNLTVVAEGVETEEQCNLLRVIECELMQGHLFSHPVSVEDATKLMRKRKYRRVSTSFLVA</sequence>
<reference evidence="3" key="1">
    <citation type="submission" date="2019-07" db="EMBL/GenBank/DDBJ databases">
        <title>Toxilogical consequences of a new and cryptic species of cyanobacteria (Komarekiella delphini-convector) recovered from the epidermis of a bottlenose dolphin and 1500 ft. in the air.</title>
        <authorList>
            <person name="Brown A.O."/>
            <person name="Dvorak P."/>
            <person name="Villanueva C.D."/>
            <person name="Foss A.J."/>
            <person name="Garvey A.D."/>
            <person name="Gibson Q.A."/>
            <person name="Johansen J.R."/>
            <person name="Casamatta D.A."/>
        </authorList>
    </citation>
    <scope>NUCLEOTIDE SEQUENCE</scope>
    <source>
        <strain evidence="3">SJRDD-AB1</strain>
    </source>
</reference>
<dbReference type="Pfam" id="PF12860">
    <property type="entry name" value="PAS_7"/>
    <property type="match status" value="1"/>
</dbReference>
<organism evidence="3 4">
    <name type="scientific">Komarekiella delphini-convector SJRDD-AB1</name>
    <dbReference type="NCBI Taxonomy" id="2593771"/>
    <lineage>
        <taxon>Bacteria</taxon>
        <taxon>Bacillati</taxon>
        <taxon>Cyanobacteriota</taxon>
        <taxon>Cyanophyceae</taxon>
        <taxon>Nostocales</taxon>
        <taxon>Nostocaceae</taxon>
        <taxon>Komarekiella</taxon>
        <taxon>Komarekiella delphini-convector</taxon>
    </lineage>
</organism>
<dbReference type="RefSeq" id="WP_191757275.1">
    <property type="nucleotide sequence ID" value="NZ_VJXY01000007.1"/>
</dbReference>
<evidence type="ECO:0000259" key="2">
    <source>
        <dbReference type="PROSITE" id="PS50887"/>
    </source>
</evidence>
<dbReference type="Gene3D" id="3.20.20.450">
    <property type="entry name" value="EAL domain"/>
    <property type="match status" value="1"/>
</dbReference>
<dbReference type="InterPro" id="IPR000160">
    <property type="entry name" value="GGDEF_dom"/>
</dbReference>
<dbReference type="SUPFAM" id="SSF55785">
    <property type="entry name" value="PYP-like sensor domain (PAS domain)"/>
    <property type="match status" value="1"/>
</dbReference>
<evidence type="ECO:0000313" key="4">
    <source>
        <dbReference type="Proteomes" id="UP001165986"/>
    </source>
</evidence>
<dbReference type="FunFam" id="3.30.70.270:FF:000001">
    <property type="entry name" value="Diguanylate cyclase domain protein"/>
    <property type="match status" value="1"/>
</dbReference>
<dbReference type="PROSITE" id="PS50887">
    <property type="entry name" value="GGDEF"/>
    <property type="match status" value="1"/>
</dbReference>
<protein>
    <submittedName>
        <fullName evidence="3">EAL domain-containing protein</fullName>
    </submittedName>
</protein>
<dbReference type="FunFam" id="3.20.20.450:FF:000001">
    <property type="entry name" value="Cyclic di-GMP phosphodiesterase yahA"/>
    <property type="match status" value="1"/>
</dbReference>
<dbReference type="CDD" id="cd01949">
    <property type="entry name" value="GGDEF"/>
    <property type="match status" value="1"/>
</dbReference>
<dbReference type="Pfam" id="PF00990">
    <property type="entry name" value="GGDEF"/>
    <property type="match status" value="1"/>
</dbReference>
<dbReference type="SUPFAM" id="SSF141868">
    <property type="entry name" value="EAL domain-like"/>
    <property type="match status" value="1"/>
</dbReference>
<feature type="domain" description="GGDEF" evidence="2">
    <location>
        <begin position="268"/>
        <end position="401"/>
    </location>
</feature>
<dbReference type="PROSITE" id="PS50883">
    <property type="entry name" value="EAL"/>
    <property type="match status" value="1"/>
</dbReference>
<dbReference type="AlphaFoldDB" id="A0AA40SVH4"/>
<dbReference type="SUPFAM" id="SSF55073">
    <property type="entry name" value="Nucleotide cyclase"/>
    <property type="match status" value="1"/>
</dbReference>
<gene>
    <name evidence="3" type="ORF">FNW02_09420</name>
</gene>
<comment type="caution">
    <text evidence="3">The sequence shown here is derived from an EMBL/GenBank/DDBJ whole genome shotgun (WGS) entry which is preliminary data.</text>
</comment>
<dbReference type="EMBL" id="VJXY01000007">
    <property type="protein sequence ID" value="MBD6616041.1"/>
    <property type="molecule type" value="Genomic_DNA"/>
</dbReference>
<dbReference type="InterPro" id="IPR001633">
    <property type="entry name" value="EAL_dom"/>
</dbReference>
<dbReference type="Gene3D" id="3.30.450.20">
    <property type="entry name" value="PAS domain"/>
    <property type="match status" value="1"/>
</dbReference>
<dbReference type="InterPro" id="IPR029787">
    <property type="entry name" value="Nucleotide_cyclase"/>
</dbReference>
<dbReference type="PANTHER" id="PTHR44757:SF2">
    <property type="entry name" value="BIOFILM ARCHITECTURE MAINTENANCE PROTEIN MBAA"/>
    <property type="match status" value="1"/>
</dbReference>
<evidence type="ECO:0000259" key="1">
    <source>
        <dbReference type="PROSITE" id="PS50883"/>
    </source>
</evidence>
<evidence type="ECO:0000313" key="3">
    <source>
        <dbReference type="EMBL" id="MBD6616041.1"/>
    </source>
</evidence>
<dbReference type="InterPro" id="IPR035965">
    <property type="entry name" value="PAS-like_dom_sf"/>
</dbReference>
<dbReference type="Gene3D" id="3.30.70.270">
    <property type="match status" value="1"/>
</dbReference>
<dbReference type="Proteomes" id="UP001165986">
    <property type="component" value="Unassembled WGS sequence"/>
</dbReference>
<feature type="domain" description="EAL" evidence="1">
    <location>
        <begin position="410"/>
        <end position="665"/>
    </location>
</feature>
<dbReference type="InterPro" id="IPR035919">
    <property type="entry name" value="EAL_sf"/>
</dbReference>
<dbReference type="SMART" id="SM00267">
    <property type="entry name" value="GGDEF"/>
    <property type="match status" value="1"/>
</dbReference>
<name>A0AA40SVH4_9NOST</name>
<dbReference type="InterPro" id="IPR043128">
    <property type="entry name" value="Rev_trsase/Diguanyl_cyclase"/>
</dbReference>
<accession>A0AA40SVH4</accession>
<proteinExistence type="predicted"/>
<keyword evidence="4" id="KW-1185">Reference proteome</keyword>
<dbReference type="InterPro" id="IPR052155">
    <property type="entry name" value="Biofilm_reg_signaling"/>
</dbReference>
<dbReference type="NCBIfam" id="TIGR00254">
    <property type="entry name" value="GGDEF"/>
    <property type="match status" value="1"/>
</dbReference>
<dbReference type="CDD" id="cd01948">
    <property type="entry name" value="EAL"/>
    <property type="match status" value="1"/>
</dbReference>
<dbReference type="PANTHER" id="PTHR44757">
    <property type="entry name" value="DIGUANYLATE CYCLASE DGCP"/>
    <property type="match status" value="1"/>
</dbReference>